<evidence type="ECO:0000313" key="2">
    <source>
        <dbReference type="Proteomes" id="UP001163828"/>
    </source>
</evidence>
<organism evidence="1 2">
    <name type="scientific">Lentinula boryana</name>
    <dbReference type="NCBI Taxonomy" id="40481"/>
    <lineage>
        <taxon>Eukaryota</taxon>
        <taxon>Fungi</taxon>
        <taxon>Dikarya</taxon>
        <taxon>Basidiomycota</taxon>
        <taxon>Agaricomycotina</taxon>
        <taxon>Agaricomycetes</taxon>
        <taxon>Agaricomycetidae</taxon>
        <taxon>Agaricales</taxon>
        <taxon>Marasmiineae</taxon>
        <taxon>Omphalotaceae</taxon>
        <taxon>Lentinula</taxon>
    </lineage>
</organism>
<dbReference type="EMBL" id="MU791768">
    <property type="protein sequence ID" value="KAJ3990625.1"/>
    <property type="molecule type" value="Genomic_DNA"/>
</dbReference>
<proteinExistence type="predicted"/>
<dbReference type="Proteomes" id="UP001163828">
    <property type="component" value="Unassembled WGS sequence"/>
</dbReference>
<reference evidence="1" key="1">
    <citation type="submission" date="2022-08" db="EMBL/GenBank/DDBJ databases">
        <authorList>
            <consortium name="DOE Joint Genome Institute"/>
            <person name="Min B."/>
            <person name="Riley R."/>
            <person name="Sierra-Patev S."/>
            <person name="Naranjo-Ortiz M."/>
            <person name="Looney B."/>
            <person name="Konkel Z."/>
            <person name="Slot J.C."/>
            <person name="Sakamoto Y."/>
            <person name="Steenwyk J.L."/>
            <person name="Rokas A."/>
            <person name="Carro J."/>
            <person name="Camarero S."/>
            <person name="Ferreira P."/>
            <person name="Molpeceres G."/>
            <person name="Ruiz-Duenas F.J."/>
            <person name="Serrano A."/>
            <person name="Henrissat B."/>
            <person name="Drula E."/>
            <person name="Hughes K.W."/>
            <person name="Mata J.L."/>
            <person name="Ishikawa N.K."/>
            <person name="Vargas-Isla R."/>
            <person name="Ushijima S."/>
            <person name="Smith C.A."/>
            <person name="Ahrendt S."/>
            <person name="Andreopoulos W."/>
            <person name="He G."/>
            <person name="Labutti K."/>
            <person name="Lipzen A."/>
            <person name="Ng V."/>
            <person name="Sandor L."/>
            <person name="Barry K."/>
            <person name="Martinez A.T."/>
            <person name="Xiao Y."/>
            <person name="Gibbons J.G."/>
            <person name="Terashima K."/>
            <person name="Hibbett D.S."/>
            <person name="Grigoriev I.V."/>
        </authorList>
    </citation>
    <scope>NUCLEOTIDE SEQUENCE</scope>
    <source>
        <strain evidence="1">TFB10827</strain>
    </source>
</reference>
<protein>
    <submittedName>
        <fullName evidence="1">Uncharacterized protein</fullName>
    </submittedName>
</protein>
<accession>A0ABQ8PW06</accession>
<comment type="caution">
    <text evidence="1">The sequence shown here is derived from an EMBL/GenBank/DDBJ whole genome shotgun (WGS) entry which is preliminary data.</text>
</comment>
<keyword evidence="2" id="KW-1185">Reference proteome</keyword>
<sequence>MSLFQATDISCRYTMTSSWAQAYSGYIKAWMADLRRLYPHVRESVPRSNVHAAAHIYDFLSLFGPVTSWWCFPFERLIGTLQKVNTNDHKGGEMEATIVKSMARTANIRRWLRRPDYPEAICQLKVLFDECFIPVHAPHSEEFVERKGARHAYLKFEGGNLSPFDTHMGNSNIIYQPPSGPPVAGQIQYIENVHSRNGQNVRVRIHVQPYNPLSRALHDPFLQYPHFPAKTYSSTLRETEDVIEIDDVVSQAAQYNYSHGWSVIVDLSRQ</sequence>
<evidence type="ECO:0000313" key="1">
    <source>
        <dbReference type="EMBL" id="KAJ3990625.1"/>
    </source>
</evidence>
<gene>
    <name evidence="1" type="ORF">F5050DRAFT_1795865</name>
</gene>
<name>A0ABQ8PW06_9AGAR</name>